<protein>
    <submittedName>
        <fullName evidence="2">Uncharacterized protein</fullName>
    </submittedName>
</protein>
<sequence length="90" mass="9594">MPTVRLPSRTICGPSWSAGDALRRIYEAAGPPPSIPEASAQSQLIAPGTRNENDFSSLIVVSVKRRVGRDSDGDECQPLSRAAICAVRES</sequence>
<dbReference type="Proteomes" id="UP000314294">
    <property type="component" value="Unassembled WGS sequence"/>
</dbReference>
<proteinExistence type="predicted"/>
<name>A0A4Z2EZ90_9TELE</name>
<evidence type="ECO:0000313" key="3">
    <source>
        <dbReference type="Proteomes" id="UP000314294"/>
    </source>
</evidence>
<evidence type="ECO:0000313" key="2">
    <source>
        <dbReference type="EMBL" id="TNN33910.1"/>
    </source>
</evidence>
<dbReference type="AlphaFoldDB" id="A0A4Z2EZ90"/>
<comment type="caution">
    <text evidence="2">The sequence shown here is derived from an EMBL/GenBank/DDBJ whole genome shotgun (WGS) entry which is preliminary data.</text>
</comment>
<gene>
    <name evidence="2" type="ORF">EYF80_055929</name>
</gene>
<accession>A0A4Z2EZ90</accession>
<reference evidence="2 3" key="1">
    <citation type="submission" date="2019-03" db="EMBL/GenBank/DDBJ databases">
        <title>First draft genome of Liparis tanakae, snailfish: a comprehensive survey of snailfish specific genes.</title>
        <authorList>
            <person name="Kim W."/>
            <person name="Song I."/>
            <person name="Jeong J.-H."/>
            <person name="Kim D."/>
            <person name="Kim S."/>
            <person name="Ryu S."/>
            <person name="Song J.Y."/>
            <person name="Lee S.K."/>
        </authorList>
    </citation>
    <scope>NUCLEOTIDE SEQUENCE [LARGE SCALE GENOMIC DNA]</scope>
    <source>
        <tissue evidence="2">Muscle</tissue>
    </source>
</reference>
<evidence type="ECO:0000256" key="1">
    <source>
        <dbReference type="SAM" id="MobiDB-lite"/>
    </source>
</evidence>
<dbReference type="EMBL" id="SRLO01002092">
    <property type="protein sequence ID" value="TNN33910.1"/>
    <property type="molecule type" value="Genomic_DNA"/>
</dbReference>
<organism evidence="2 3">
    <name type="scientific">Liparis tanakae</name>
    <name type="common">Tanaka's snailfish</name>
    <dbReference type="NCBI Taxonomy" id="230148"/>
    <lineage>
        <taxon>Eukaryota</taxon>
        <taxon>Metazoa</taxon>
        <taxon>Chordata</taxon>
        <taxon>Craniata</taxon>
        <taxon>Vertebrata</taxon>
        <taxon>Euteleostomi</taxon>
        <taxon>Actinopterygii</taxon>
        <taxon>Neopterygii</taxon>
        <taxon>Teleostei</taxon>
        <taxon>Neoteleostei</taxon>
        <taxon>Acanthomorphata</taxon>
        <taxon>Eupercaria</taxon>
        <taxon>Perciformes</taxon>
        <taxon>Cottioidei</taxon>
        <taxon>Cottales</taxon>
        <taxon>Liparidae</taxon>
        <taxon>Liparis</taxon>
    </lineage>
</organism>
<keyword evidence="3" id="KW-1185">Reference proteome</keyword>
<feature type="region of interest" description="Disordered" evidence="1">
    <location>
        <begin position="29"/>
        <end position="49"/>
    </location>
</feature>